<dbReference type="OrthoDB" id="2414723at2759"/>
<feature type="region of interest" description="Disordered" evidence="1">
    <location>
        <begin position="383"/>
        <end position="423"/>
    </location>
</feature>
<dbReference type="GeneTree" id="ENSGT00530000064234"/>
<evidence type="ECO:0000313" key="3">
    <source>
        <dbReference type="Ensembl" id="ENSPSIP00000020480.1"/>
    </source>
</evidence>
<reference evidence="4" key="2">
    <citation type="journal article" date="2013" name="Nat. Genet.">
        <title>The draft genomes of soft-shell turtle and green sea turtle yield insights into the development and evolution of the turtle-specific body plan.</title>
        <authorList>
            <person name="Wang Z."/>
            <person name="Pascual-Anaya J."/>
            <person name="Zadissa A."/>
            <person name="Li W."/>
            <person name="Niimura Y."/>
            <person name="Huang Z."/>
            <person name="Li C."/>
            <person name="White S."/>
            <person name="Xiong Z."/>
            <person name="Fang D."/>
            <person name="Wang B."/>
            <person name="Ming Y."/>
            <person name="Chen Y."/>
            <person name="Zheng Y."/>
            <person name="Kuraku S."/>
            <person name="Pignatelli M."/>
            <person name="Herrero J."/>
            <person name="Beal K."/>
            <person name="Nozawa M."/>
            <person name="Li Q."/>
            <person name="Wang J."/>
            <person name="Zhang H."/>
            <person name="Yu L."/>
            <person name="Shigenobu S."/>
            <person name="Wang J."/>
            <person name="Liu J."/>
            <person name="Flicek P."/>
            <person name="Searle S."/>
            <person name="Wang J."/>
            <person name="Kuratani S."/>
            <person name="Yin Y."/>
            <person name="Aken B."/>
            <person name="Zhang G."/>
            <person name="Irie N."/>
        </authorList>
    </citation>
    <scope>NUCLEOTIDE SEQUENCE [LARGE SCALE GENOMIC DNA]</scope>
    <source>
        <strain evidence="4">Daiwa-1</strain>
    </source>
</reference>
<dbReference type="CDD" id="cd18372">
    <property type="entry name" value="BTB_POZ_KCTD18"/>
    <property type="match status" value="1"/>
</dbReference>
<dbReference type="EMBL" id="AGCU01051279">
    <property type="status" value="NOT_ANNOTATED_CDS"/>
    <property type="molecule type" value="Genomic_DNA"/>
</dbReference>
<dbReference type="InterPro" id="IPR003131">
    <property type="entry name" value="T1-type_BTB"/>
</dbReference>
<proteinExistence type="predicted"/>
<dbReference type="GO" id="GO:0051260">
    <property type="term" value="P:protein homooligomerization"/>
    <property type="evidence" value="ECO:0007669"/>
    <property type="project" value="InterPro"/>
</dbReference>
<dbReference type="STRING" id="13735.ENSPSIP00000020480"/>
<dbReference type="Pfam" id="PF19321">
    <property type="entry name" value="KCTD18_C"/>
    <property type="match status" value="1"/>
</dbReference>
<dbReference type="InterPro" id="IPR045704">
    <property type="entry name" value="KCTD18_C"/>
</dbReference>
<gene>
    <name evidence="3" type="primary">KCTD18</name>
</gene>
<dbReference type="Pfam" id="PF02214">
    <property type="entry name" value="BTB_2"/>
    <property type="match status" value="1"/>
</dbReference>
<dbReference type="InterPro" id="IPR000210">
    <property type="entry name" value="BTB/POZ_dom"/>
</dbReference>
<dbReference type="AlphaFoldDB" id="K7GJL9"/>
<dbReference type="CTD" id="130535"/>
<dbReference type="RefSeq" id="XP_006117993.1">
    <property type="nucleotide sequence ID" value="XM_006117931.3"/>
</dbReference>
<dbReference type="SMART" id="SM00225">
    <property type="entry name" value="BTB"/>
    <property type="match status" value="1"/>
</dbReference>
<dbReference type="PANTHER" id="PTHR14499">
    <property type="entry name" value="POTASSIUM CHANNEL TETRAMERIZATION DOMAIN-CONTAINING"/>
    <property type="match status" value="1"/>
</dbReference>
<organism evidence="3 4">
    <name type="scientific">Pelodiscus sinensis</name>
    <name type="common">Chinese softshell turtle</name>
    <name type="synonym">Trionyx sinensis</name>
    <dbReference type="NCBI Taxonomy" id="13735"/>
    <lineage>
        <taxon>Eukaryota</taxon>
        <taxon>Metazoa</taxon>
        <taxon>Chordata</taxon>
        <taxon>Craniata</taxon>
        <taxon>Vertebrata</taxon>
        <taxon>Euteleostomi</taxon>
        <taxon>Archelosauria</taxon>
        <taxon>Testudinata</taxon>
        <taxon>Testudines</taxon>
        <taxon>Cryptodira</taxon>
        <taxon>Trionychia</taxon>
        <taxon>Trionychidae</taxon>
        <taxon>Pelodiscus</taxon>
    </lineage>
</organism>
<dbReference type="PANTHER" id="PTHR14499:SF4">
    <property type="entry name" value="BTB_POZ DOMAIN-CONTAINING PROTEIN KCTD18"/>
    <property type="match status" value="1"/>
</dbReference>
<dbReference type="KEGG" id="pss:102452215"/>
<dbReference type="EMBL" id="AGCU01051280">
    <property type="status" value="NOT_ANNOTATED_CDS"/>
    <property type="molecule type" value="Genomic_DNA"/>
</dbReference>
<name>K7GJL9_PELSI</name>
<dbReference type="InterPro" id="IPR011333">
    <property type="entry name" value="SKP1/BTB/POZ_sf"/>
</dbReference>
<accession>K7GJL9</accession>
<reference evidence="3" key="4">
    <citation type="submission" date="2025-09" db="UniProtKB">
        <authorList>
            <consortium name="Ensembl"/>
        </authorList>
    </citation>
    <scope>IDENTIFICATION</scope>
</reference>
<reference evidence="3" key="3">
    <citation type="submission" date="2025-08" db="UniProtKB">
        <authorList>
            <consortium name="Ensembl"/>
        </authorList>
    </citation>
    <scope>IDENTIFICATION</scope>
</reference>
<evidence type="ECO:0000313" key="4">
    <source>
        <dbReference type="Proteomes" id="UP000007267"/>
    </source>
</evidence>
<feature type="domain" description="BTB" evidence="2">
    <location>
        <begin position="11"/>
        <end position="111"/>
    </location>
</feature>
<reference evidence="4" key="1">
    <citation type="submission" date="2011-10" db="EMBL/GenBank/DDBJ databases">
        <authorList>
            <consortium name="Soft-shell Turtle Genome Consortium"/>
        </authorList>
    </citation>
    <scope>NUCLEOTIDE SEQUENCE [LARGE SCALE GENOMIC DNA]</scope>
    <source>
        <strain evidence="4">Daiwa-1</strain>
    </source>
</reference>
<feature type="compositionally biased region" description="Basic and acidic residues" evidence="1">
    <location>
        <begin position="414"/>
        <end position="423"/>
    </location>
</feature>
<dbReference type="Ensembl" id="ENSPSIT00000020577.1">
    <property type="protein sequence ID" value="ENSPSIP00000020480.1"/>
    <property type="gene ID" value="ENSPSIG00000018125.1"/>
</dbReference>
<dbReference type="Gene3D" id="3.30.710.10">
    <property type="entry name" value="Potassium Channel Kv1.1, Chain A"/>
    <property type="match status" value="1"/>
</dbReference>
<protein>
    <submittedName>
        <fullName evidence="3">Potassium channel tetramerization domain containing 18</fullName>
    </submittedName>
</protein>
<dbReference type="OMA" id="CKAGPKP"/>
<dbReference type="eggNOG" id="KOG2723">
    <property type="taxonomic scope" value="Eukaryota"/>
</dbReference>
<feature type="compositionally biased region" description="Low complexity" evidence="1">
    <location>
        <begin position="384"/>
        <end position="394"/>
    </location>
</feature>
<evidence type="ECO:0000259" key="2">
    <source>
        <dbReference type="SMART" id="SM00225"/>
    </source>
</evidence>
<dbReference type="Proteomes" id="UP000007267">
    <property type="component" value="Unassembled WGS sequence"/>
</dbReference>
<dbReference type="RefSeq" id="XP_006117994.1">
    <property type="nucleotide sequence ID" value="XM_006117932.3"/>
</dbReference>
<evidence type="ECO:0000256" key="1">
    <source>
        <dbReference type="SAM" id="MobiDB-lite"/>
    </source>
</evidence>
<dbReference type="SUPFAM" id="SSF54695">
    <property type="entry name" value="POZ domain"/>
    <property type="match status" value="1"/>
</dbReference>
<sequence>MEDSKTEEVLDILRLNVGGCVYSARRKSLCRFKDSMLASMFSGRFPLKIDESGACLIDRDGNLFEYLLDYLHGEVRIPEDEQTRIALQEEADYFGIPYPYSLSDHLSNEIETYSLRSNIELKKALVDFCDSYGLVCTKPTVWVLHYLNTSGASCESRIIGVFATKADGTDVLDKELGGRINNKNMYKRVAGSNVQYIWSYYSVSELKKMMDAFDVWEGKGTSGFSYWRMPQLIECWTLEERPLKGSLHHMSPVRKRRLIDFTEEEEDGQNFKAGPKPIRFSGPSTSTRIKVKNSSSLKVAASNTPSHSVVTFKRPSSDSLIQRKVVLKTESPTCISLPTSSQASYETEDVENEATYQTTFNTSMFKKPTATRVVKLKRTPLCIASPSQASSSPSTTGEQEVPAVESPTTSTSLREGKNRIYQQ</sequence>
<keyword evidence="4" id="KW-1185">Reference proteome</keyword>